<dbReference type="InterPro" id="IPR025487">
    <property type="entry name" value="DUF4379"/>
</dbReference>
<dbReference type="Gene3D" id="3.40.960.10">
    <property type="entry name" value="VSR Endonuclease"/>
    <property type="match status" value="1"/>
</dbReference>
<evidence type="ECO:0000259" key="1">
    <source>
        <dbReference type="Pfam" id="PF14311"/>
    </source>
</evidence>
<feature type="domain" description="Treble clef zinc finger" evidence="1">
    <location>
        <begin position="191"/>
        <end position="242"/>
    </location>
</feature>
<dbReference type="Proteomes" id="UP000275069">
    <property type="component" value="Chromosome"/>
</dbReference>
<dbReference type="PANTHER" id="PTHR37317">
    <property type="entry name" value="BLR8090 PROTEIN"/>
    <property type="match status" value="1"/>
</dbReference>
<gene>
    <name evidence="2" type="ORF">D7I44_07630</name>
</gene>
<dbReference type="Pfam" id="PF14311">
    <property type="entry name" value="DUF4379"/>
    <property type="match status" value="3"/>
</dbReference>
<dbReference type="OrthoDB" id="3196679at2"/>
<protein>
    <submittedName>
        <fullName evidence="2">Lysine biosynthesis protein LysW</fullName>
    </submittedName>
</protein>
<evidence type="ECO:0000313" key="2">
    <source>
        <dbReference type="EMBL" id="AYG03417.1"/>
    </source>
</evidence>
<evidence type="ECO:0000313" key="3">
    <source>
        <dbReference type="Proteomes" id="UP000275069"/>
    </source>
</evidence>
<accession>A0A387BR07</accession>
<proteinExistence type="predicted"/>
<dbReference type="AlphaFoldDB" id="A0A387BR07"/>
<name>A0A387BR07_9MICO</name>
<reference evidence="2 3" key="1">
    <citation type="submission" date="2018-09" db="EMBL/GenBank/DDBJ databases">
        <title>Genome sequencing of strain 2DFW10M-5.</title>
        <authorList>
            <person name="Heo J."/>
            <person name="Kim S.-J."/>
            <person name="Kwon S.-W."/>
        </authorList>
    </citation>
    <scope>NUCLEOTIDE SEQUENCE [LARGE SCALE GENOMIC DNA]</scope>
    <source>
        <strain evidence="2 3">2DFW10M-5</strain>
    </source>
</reference>
<organism evidence="2 3">
    <name type="scientific">Gryllotalpicola protaetiae</name>
    <dbReference type="NCBI Taxonomy" id="2419771"/>
    <lineage>
        <taxon>Bacteria</taxon>
        <taxon>Bacillati</taxon>
        <taxon>Actinomycetota</taxon>
        <taxon>Actinomycetes</taxon>
        <taxon>Micrococcales</taxon>
        <taxon>Microbacteriaceae</taxon>
        <taxon>Gryllotalpicola</taxon>
    </lineage>
</organism>
<dbReference type="KEGG" id="gry:D7I44_07630"/>
<feature type="domain" description="Treble clef zinc finger" evidence="1">
    <location>
        <begin position="401"/>
        <end position="456"/>
    </location>
</feature>
<dbReference type="EMBL" id="CP032624">
    <property type="protein sequence ID" value="AYG03417.1"/>
    <property type="molecule type" value="Genomic_DNA"/>
</dbReference>
<dbReference type="PANTHER" id="PTHR37317:SF1">
    <property type="entry name" value="ZINC-RIBBON DOMAIN-CONTAINING PROTEIN-RELATED"/>
    <property type="match status" value="1"/>
</dbReference>
<sequence length="598" mass="66051">MPVTVEQPCSIVDCPNAAAFRTRSKPAWCLEHLTSLLGDAGLDPAEPFPGRPSDFWLSTCRACDTTAHYRLEYAMEKTKTGQPTCGLCRWRAWSAWGASLGATVDHADVAVDYSAFAESHGYELLDVLDPVAAGGIVRVRCRSCQRIQAERLSDISWGCSCQTKAATPNQVTRSKANRMTFAASNSPAIPWWDHEANDELLWKTAKRASTKVAAWKCPDCGHRFAERIAAMAEHPVCPACRDRERTASHAEAERLATLPVSEVPELLATWADETEPWKVMVGDHFPARVFRCAAGHRATMSPSAYLTNGCPSCRGQETAARQKPSVAEATPEIAEQWHPTLNGKYTPENVAADSKRQIFWHSGCCDHTWRDSPLGRYKYQRLRCPVCRSILGSLAWRDPGLAAEWAPENPTDPWHLAPMSTTQFLPGWVCATNPEHRWQAPLASRSNGAGCPECKPAGKSKVELDHLAAAKGLFGAAKSGRTLRYPEFTSRAVWAADISVEVEGSPVVIEYDGSYWHSADAKRLVDERKTLDLLAAGFHVVRLREHPLELLDVEHPKLLQLRVYSQAPDPAGVMREIESWASAGFERPQPPRTGVVEV</sequence>
<keyword evidence="3" id="KW-1185">Reference proteome</keyword>
<feature type="domain" description="Treble clef zinc finger" evidence="1">
    <location>
        <begin position="333"/>
        <end position="388"/>
    </location>
</feature>